<gene>
    <name evidence="2" type="ORF">CJD36_021280</name>
</gene>
<evidence type="ECO:0000313" key="3">
    <source>
        <dbReference type="Proteomes" id="UP000239872"/>
    </source>
</evidence>
<organism evidence="2 3">
    <name type="scientific">Flavipsychrobacter stenotrophus</name>
    <dbReference type="NCBI Taxonomy" id="2077091"/>
    <lineage>
        <taxon>Bacteria</taxon>
        <taxon>Pseudomonadati</taxon>
        <taxon>Bacteroidota</taxon>
        <taxon>Chitinophagia</taxon>
        <taxon>Chitinophagales</taxon>
        <taxon>Chitinophagaceae</taxon>
        <taxon>Flavipsychrobacter</taxon>
    </lineage>
</organism>
<dbReference type="InterPro" id="IPR013656">
    <property type="entry name" value="PAS_4"/>
</dbReference>
<sequence>MNVKDYINIFEQSSELLVVIDTSCAIVAASDAFLITTRTVRADIVGRDIFDVFPDNPGDMTSNGESILRASFNRVIKNKVSDKLRVVKYDIPKPELEGGGFDVRYWQAVNSPVLDEQNNVKYIIQRAEDVTENELLISQIEFDKKALKLLEDSEKRYNTMLMQSPFAFAVLKGKNSVITFANDRLKETWGKGNNIEGKPLIEVLPELKDTPFPTLIDEVYKTGIPYHANEILAPKHIEGQKEDVYYNFVYQPYREADETISGVTIIAFDVTASVIVKKALEAQYEAEQKALKEIEDSEKRYNMMLMKSPFAFAVLKGRNMVITLANDSVKEMWGKGKDLEGKPLLEVLPEIKDSEFPGLLDNVYTTGVPFSGEELLAPVFRNGKLEDVYFNFVYQPYLEADETISGVTVIAYEVTAAVIVKKALEAKRGRSKKHRNWWKKPISAITPCSWNRHLLFVL</sequence>
<protein>
    <recommendedName>
        <fullName evidence="1">PAS domain-containing protein</fullName>
    </recommendedName>
</protein>
<dbReference type="Pfam" id="PF13426">
    <property type="entry name" value="PAS_9"/>
    <property type="match status" value="1"/>
</dbReference>
<dbReference type="RefSeq" id="WP_105041234.1">
    <property type="nucleotide sequence ID" value="NZ_PPSL01000009.1"/>
</dbReference>
<dbReference type="Gene3D" id="3.30.450.20">
    <property type="entry name" value="PAS domain"/>
    <property type="match status" value="3"/>
</dbReference>
<dbReference type="EMBL" id="PPSL01000009">
    <property type="protein sequence ID" value="PQJ08944.1"/>
    <property type="molecule type" value="Genomic_DNA"/>
</dbReference>
<dbReference type="AlphaFoldDB" id="A0A2S7SQA8"/>
<evidence type="ECO:0000313" key="2">
    <source>
        <dbReference type="EMBL" id="PQJ08944.1"/>
    </source>
</evidence>
<dbReference type="OrthoDB" id="9816309at2"/>
<accession>A0A2S7SQA8</accession>
<dbReference type="InterPro" id="IPR000014">
    <property type="entry name" value="PAS"/>
</dbReference>
<feature type="domain" description="PAS" evidence="1">
    <location>
        <begin position="4"/>
        <end position="70"/>
    </location>
</feature>
<evidence type="ECO:0000259" key="1">
    <source>
        <dbReference type="SMART" id="SM00091"/>
    </source>
</evidence>
<feature type="domain" description="PAS" evidence="1">
    <location>
        <begin position="299"/>
        <end position="365"/>
    </location>
</feature>
<keyword evidence="3" id="KW-1185">Reference proteome</keyword>
<dbReference type="InterPro" id="IPR035965">
    <property type="entry name" value="PAS-like_dom_sf"/>
</dbReference>
<dbReference type="SUPFAM" id="SSF55785">
    <property type="entry name" value="PYP-like sensor domain (PAS domain)"/>
    <property type="match status" value="3"/>
</dbReference>
<reference evidence="2 3" key="1">
    <citation type="submission" date="2018-01" db="EMBL/GenBank/DDBJ databases">
        <title>A novel member of the phylum Bacteroidetes isolated from glacier ice.</title>
        <authorList>
            <person name="Liu Q."/>
            <person name="Xin Y.-H."/>
        </authorList>
    </citation>
    <scope>NUCLEOTIDE SEQUENCE [LARGE SCALE GENOMIC DNA]</scope>
    <source>
        <strain evidence="2 3">RB1R16</strain>
    </source>
</reference>
<dbReference type="Pfam" id="PF08448">
    <property type="entry name" value="PAS_4"/>
    <property type="match status" value="2"/>
</dbReference>
<name>A0A2S7SQA8_9BACT</name>
<dbReference type="Proteomes" id="UP000239872">
    <property type="component" value="Unassembled WGS sequence"/>
</dbReference>
<proteinExistence type="predicted"/>
<comment type="caution">
    <text evidence="2">The sequence shown here is derived from an EMBL/GenBank/DDBJ whole genome shotgun (WGS) entry which is preliminary data.</text>
</comment>
<dbReference type="SMART" id="SM00091">
    <property type="entry name" value="PAS"/>
    <property type="match status" value="3"/>
</dbReference>
<feature type="domain" description="PAS" evidence="1">
    <location>
        <begin position="155"/>
        <end position="221"/>
    </location>
</feature>